<dbReference type="OrthoDB" id="9811823at2"/>
<comment type="function">
    <text evidence="4">Formation of pseudouridine at positions 38, 39 and 40 in the anticodon stem and loop of transfer RNAs.</text>
</comment>
<dbReference type="Gene3D" id="3.30.70.660">
    <property type="entry name" value="Pseudouridine synthase I, catalytic domain, C-terminal subdomain"/>
    <property type="match status" value="1"/>
</dbReference>
<dbReference type="PANTHER" id="PTHR11142">
    <property type="entry name" value="PSEUDOURIDYLATE SYNTHASE"/>
    <property type="match status" value="1"/>
</dbReference>
<comment type="subunit">
    <text evidence="4">Homodimer.</text>
</comment>
<dbReference type="InterPro" id="IPR020095">
    <property type="entry name" value="PsdUridine_synth_TruA_C"/>
</dbReference>
<dbReference type="Gene3D" id="3.30.70.580">
    <property type="entry name" value="Pseudouridine synthase I, catalytic domain, N-terminal subdomain"/>
    <property type="match status" value="1"/>
</dbReference>
<evidence type="ECO:0000256" key="4">
    <source>
        <dbReference type="HAMAP-Rule" id="MF_00171"/>
    </source>
</evidence>
<dbReference type="HAMAP" id="MF_00171">
    <property type="entry name" value="TruA"/>
    <property type="match status" value="1"/>
</dbReference>
<feature type="domain" description="Pseudouridine synthase I TruA alpha/beta" evidence="8">
    <location>
        <begin position="22"/>
        <end position="119"/>
    </location>
</feature>
<dbReference type="PIRSF" id="PIRSF001430">
    <property type="entry name" value="tRNA_psdUrid_synth"/>
    <property type="match status" value="1"/>
</dbReference>
<evidence type="ECO:0000256" key="2">
    <source>
        <dbReference type="ARBA" id="ARBA00022694"/>
    </source>
</evidence>
<dbReference type="GO" id="GO:0160147">
    <property type="term" value="F:tRNA pseudouridine(38-40) synthase activity"/>
    <property type="evidence" value="ECO:0007669"/>
    <property type="project" value="UniProtKB-EC"/>
</dbReference>
<dbReference type="InterPro" id="IPR001406">
    <property type="entry name" value="PsdUridine_synth_TruA"/>
</dbReference>
<dbReference type="CDD" id="cd02570">
    <property type="entry name" value="PseudoU_synth_EcTruA"/>
    <property type="match status" value="1"/>
</dbReference>
<evidence type="ECO:0000259" key="8">
    <source>
        <dbReference type="Pfam" id="PF01416"/>
    </source>
</evidence>
<feature type="domain" description="Pseudouridine synthase I TruA alpha/beta" evidence="8">
    <location>
        <begin position="159"/>
        <end position="261"/>
    </location>
</feature>
<evidence type="ECO:0000256" key="5">
    <source>
        <dbReference type="PIRSR" id="PIRSR001430-1"/>
    </source>
</evidence>
<accession>A0A2A2F7V6</accession>
<dbReference type="NCBIfam" id="TIGR00071">
    <property type="entry name" value="hisT_truA"/>
    <property type="match status" value="1"/>
</dbReference>
<keyword evidence="2 4" id="KW-0819">tRNA processing</keyword>
<dbReference type="Pfam" id="PF01416">
    <property type="entry name" value="PseudoU_synth_1"/>
    <property type="match status" value="2"/>
</dbReference>
<dbReference type="AlphaFoldDB" id="A0A2A2F7V6"/>
<dbReference type="Proteomes" id="UP000218896">
    <property type="component" value="Unassembled WGS sequence"/>
</dbReference>
<evidence type="ECO:0000256" key="1">
    <source>
        <dbReference type="ARBA" id="ARBA00009375"/>
    </source>
</evidence>
<dbReference type="GO" id="GO:0031119">
    <property type="term" value="P:tRNA pseudouridine synthesis"/>
    <property type="evidence" value="ECO:0007669"/>
    <property type="project" value="UniProtKB-UniRule"/>
</dbReference>
<dbReference type="InterPro" id="IPR020103">
    <property type="entry name" value="PsdUridine_synth_cat_dom_sf"/>
</dbReference>
<comment type="catalytic activity">
    <reaction evidence="4 7">
        <text>uridine(38/39/40) in tRNA = pseudouridine(38/39/40) in tRNA</text>
        <dbReference type="Rhea" id="RHEA:22376"/>
        <dbReference type="Rhea" id="RHEA-COMP:10085"/>
        <dbReference type="Rhea" id="RHEA-COMP:10087"/>
        <dbReference type="ChEBI" id="CHEBI:65314"/>
        <dbReference type="ChEBI" id="CHEBI:65315"/>
        <dbReference type="EC" id="5.4.99.12"/>
    </reaction>
</comment>
<protein>
    <recommendedName>
        <fullName evidence="4">tRNA pseudouridine synthase A</fullName>
        <ecNumber evidence="4">5.4.99.12</ecNumber>
    </recommendedName>
    <alternativeName>
        <fullName evidence="4">tRNA pseudouridine(38-40) synthase</fullName>
    </alternativeName>
    <alternativeName>
        <fullName evidence="4">tRNA pseudouridylate synthase I</fullName>
    </alternativeName>
    <alternativeName>
        <fullName evidence="4">tRNA-uridine isomerase I</fullName>
    </alternativeName>
</protein>
<dbReference type="InterPro" id="IPR020097">
    <property type="entry name" value="PsdUridine_synth_TruA_a/b_dom"/>
</dbReference>
<keyword evidence="10" id="KW-1185">Reference proteome</keyword>
<evidence type="ECO:0000256" key="6">
    <source>
        <dbReference type="PIRSR" id="PIRSR001430-2"/>
    </source>
</evidence>
<sequence>MLQDPVELTTAIAAGPGRIGLVVEYDGGGFHGWQDQKSSIRTIGGTLAAAVSRVANEPVEPVCAGRTDSGVHACYQLVHFDTGASRAIRSWVLGINSALPADIRVHWAGNVASDFSARFTAHSRRYRYVMLDTPTPPALLRGRVAWTHTRLDADAMHQAAQHLPGEQDFSAFRAAGCQANSPWRCIEAAAVYREGPFLVLDITANAFLHHMVRNIAGTLMAVGHGERSPDWVAELLYQRDRRLAGITAPPQGLYLVDVGYPEQCGVPRPRLGPWWLSGNL</sequence>
<reference evidence="9 10" key="1">
    <citation type="submission" date="2017-08" db="EMBL/GenBank/DDBJ databases">
        <title>Halovibrio sewagensis sp. nov., isolated from wastewater of high salinity.</title>
        <authorList>
            <person name="Dong X."/>
            <person name="Zhang G."/>
        </authorList>
    </citation>
    <scope>NUCLEOTIDE SEQUENCE [LARGE SCALE GENOMIC DNA]</scope>
    <source>
        <strain evidence="9 10">YL5-2</strain>
    </source>
</reference>
<gene>
    <name evidence="4" type="primary">truA</name>
    <name evidence="9" type="ORF">CK501_05440</name>
</gene>
<dbReference type="PANTHER" id="PTHR11142:SF0">
    <property type="entry name" value="TRNA PSEUDOURIDINE SYNTHASE-LIKE 1"/>
    <property type="match status" value="1"/>
</dbReference>
<evidence type="ECO:0000256" key="3">
    <source>
        <dbReference type="ARBA" id="ARBA00023235"/>
    </source>
</evidence>
<dbReference type="FunFam" id="3.30.70.580:FF:000001">
    <property type="entry name" value="tRNA pseudouridine synthase A"/>
    <property type="match status" value="1"/>
</dbReference>
<feature type="active site" description="Nucleophile" evidence="4 5">
    <location>
        <position position="68"/>
    </location>
</feature>
<evidence type="ECO:0000313" key="9">
    <source>
        <dbReference type="EMBL" id="PAU81008.1"/>
    </source>
</evidence>
<feature type="binding site" evidence="4 6">
    <location>
        <position position="126"/>
    </location>
    <ligand>
        <name>substrate</name>
    </ligand>
</feature>
<dbReference type="InterPro" id="IPR020094">
    <property type="entry name" value="TruA/RsuA/RluB/E/F_N"/>
</dbReference>
<proteinExistence type="inferred from homology"/>
<name>A0A2A2F7V6_9GAMM</name>
<evidence type="ECO:0000313" key="10">
    <source>
        <dbReference type="Proteomes" id="UP000218896"/>
    </source>
</evidence>
<comment type="caution">
    <text evidence="4">Lacks conserved residue(s) required for the propagation of feature annotation.</text>
</comment>
<evidence type="ECO:0000256" key="7">
    <source>
        <dbReference type="RuleBase" id="RU003792"/>
    </source>
</evidence>
<dbReference type="GO" id="GO:0003723">
    <property type="term" value="F:RNA binding"/>
    <property type="evidence" value="ECO:0007669"/>
    <property type="project" value="InterPro"/>
</dbReference>
<dbReference type="RefSeq" id="WP_095616734.1">
    <property type="nucleotide sequence ID" value="NZ_NSKD01000002.1"/>
</dbReference>
<comment type="caution">
    <text evidence="9">The sequence shown here is derived from an EMBL/GenBank/DDBJ whole genome shotgun (WGS) entry which is preliminary data.</text>
</comment>
<dbReference type="SUPFAM" id="SSF55120">
    <property type="entry name" value="Pseudouridine synthase"/>
    <property type="match status" value="1"/>
</dbReference>
<dbReference type="EMBL" id="NSKD01000002">
    <property type="protein sequence ID" value="PAU81008.1"/>
    <property type="molecule type" value="Genomic_DNA"/>
</dbReference>
<comment type="similarity">
    <text evidence="1 4 7">Belongs to the tRNA pseudouridine synthase TruA family.</text>
</comment>
<keyword evidence="3 4" id="KW-0413">Isomerase</keyword>
<organism evidence="9 10">
    <name type="scientific">Halovibrio salipaludis</name>
    <dbReference type="NCBI Taxonomy" id="2032626"/>
    <lineage>
        <taxon>Bacteria</taxon>
        <taxon>Pseudomonadati</taxon>
        <taxon>Pseudomonadota</taxon>
        <taxon>Gammaproteobacteria</taxon>
        <taxon>Oceanospirillales</taxon>
        <taxon>Halomonadaceae</taxon>
        <taxon>Halovibrio</taxon>
    </lineage>
</organism>
<dbReference type="EC" id="5.4.99.12" evidence="4"/>